<dbReference type="InterPro" id="IPR012334">
    <property type="entry name" value="Pectin_lyas_fold"/>
</dbReference>
<evidence type="ECO:0000259" key="4">
    <source>
        <dbReference type="Pfam" id="PF12708"/>
    </source>
</evidence>
<sequence>MRLKLGVCLLAGAIAGCAIAPAWGASYYTLRPNDVKAVYVAPGTDGVHGDGVGDDSAALQQAIDKVQETTEQGIVFIAAGRYRISRTIFVWPGIRLIGYGAERPVFVLGKDTPGYQAGMGYMVMFTGGRPRVGAARFRRRPAASLPGIVPPNANIPDANPGTFYSAMSNIDFDIEDGNPAAVGIRFHVAQHCYLAHMDFHIGSGLAALHDVGNEAEDLHFYGGQYGIMTRKPSPGWQFTLLDSSFEGQSQAAIKEHEAGLTLVRDEFRHVPSAIAIDAGYADELWVKDARFEEISGPAVVISNENNNRTEINLEDIVCRHVPEFASFRDSGNKVDGKGEMYRVAAFTHGLTFAGIGSTPVIKTTFDTAALSALPTPVASDIPHLPAQDTWVNLKDLGAKGDGVTDDTAAIQRAVAEHRTIYVPSGHYIVTDTIRLKPDTVLIGLSPTTTQFDLPDSTPGFQGPGAPKPLLEAPQGGTNIVTGIGLYTNGINSRAVAAKWMAGTNSLMDDVRFLGGHGTNYPGVSWDTIYNNTHTADADIRRKWDSQYPSLWITNGGGGTFADIWTPSTFAQAGLYISNTSTSGRIYELSCEHHVRNEVELNNVSNWQIYALQTEEERGESGFALPLSIRNSSNVTVANYHSYRVVSSYQPGLRAIEVSNSKDIRLRNIHVYGDNKVSFDNSVVIHRPADVLVRHREFASLTIDTDAMISQKPVTHSVLAAGAKVEKLRDGFFNISGAAVNKAGQLYFVDAHWQRIYRWSPETKMLSLVRDAPLSPVQLVFDKAGDLMVVSYDGDGTVYSFNPDAKDDSISLLKPQSAQARPGMTAVLPDNYWRNENDFVKAVPVPRPYQYVSPDGTTFIPAGEDFVKGELYYGTKMADVLRAFGLVRAVPGKPFYVSDESEQKTYAAKVAPDGTLTDIRLFAEQGGESVAQDAAGNVYIAAGEIYVYNPAGRLIDTIDVPDRPIDLVFGGKDDRTLFILARGALYSVRTKVGGMNGVQ</sequence>
<accession>A0A916S410</accession>
<organism evidence="5 6">
    <name type="scientific">Edaphobacter acidisoli</name>
    <dbReference type="NCBI Taxonomy" id="2040573"/>
    <lineage>
        <taxon>Bacteria</taxon>
        <taxon>Pseudomonadati</taxon>
        <taxon>Acidobacteriota</taxon>
        <taxon>Terriglobia</taxon>
        <taxon>Terriglobales</taxon>
        <taxon>Acidobacteriaceae</taxon>
        <taxon>Edaphobacter</taxon>
    </lineage>
</organism>
<reference evidence="5" key="2">
    <citation type="submission" date="2020-09" db="EMBL/GenBank/DDBJ databases">
        <authorList>
            <person name="Sun Q."/>
            <person name="Zhou Y."/>
        </authorList>
    </citation>
    <scope>NUCLEOTIDE SEQUENCE</scope>
    <source>
        <strain evidence="5">CGMCC 1.15447</strain>
    </source>
</reference>
<dbReference type="EMBL" id="BMJB01000004">
    <property type="protein sequence ID" value="GGA79802.1"/>
    <property type="molecule type" value="Genomic_DNA"/>
</dbReference>
<dbReference type="RefSeq" id="WP_188760719.1">
    <property type="nucleotide sequence ID" value="NZ_BMJB01000004.1"/>
</dbReference>
<dbReference type="SUPFAM" id="SSF63829">
    <property type="entry name" value="Calcium-dependent phosphotriesterase"/>
    <property type="match status" value="1"/>
</dbReference>
<reference evidence="5" key="1">
    <citation type="journal article" date="2014" name="Int. J. Syst. Evol. Microbiol.">
        <title>Complete genome sequence of Corynebacterium casei LMG S-19264T (=DSM 44701T), isolated from a smear-ripened cheese.</title>
        <authorList>
            <consortium name="US DOE Joint Genome Institute (JGI-PGF)"/>
            <person name="Walter F."/>
            <person name="Albersmeier A."/>
            <person name="Kalinowski J."/>
            <person name="Ruckert C."/>
        </authorList>
    </citation>
    <scope>NUCLEOTIDE SEQUENCE</scope>
    <source>
        <strain evidence="5">CGMCC 1.15447</strain>
    </source>
</reference>
<dbReference type="InterPro" id="IPR051262">
    <property type="entry name" value="SMP-30/CGR1_Lactonase"/>
</dbReference>
<dbReference type="PANTHER" id="PTHR47572:SF4">
    <property type="entry name" value="LACTONASE DRP35"/>
    <property type="match status" value="1"/>
</dbReference>
<feature type="domain" description="Rhamnogalacturonase A/B/Epimerase-like pectate lyase" evidence="4">
    <location>
        <begin position="46"/>
        <end position="257"/>
    </location>
</feature>
<name>A0A916S410_9BACT</name>
<protein>
    <recommendedName>
        <fullName evidence="7">Gluconolaconase</fullName>
    </recommendedName>
</protein>
<dbReference type="SUPFAM" id="SSF51126">
    <property type="entry name" value="Pectin lyase-like"/>
    <property type="match status" value="2"/>
</dbReference>
<dbReference type="InterPro" id="IPR013658">
    <property type="entry name" value="SGL"/>
</dbReference>
<dbReference type="InterPro" id="IPR024535">
    <property type="entry name" value="RHGA/B-epi-like_pectate_lyase"/>
</dbReference>
<dbReference type="InterPro" id="IPR011050">
    <property type="entry name" value="Pectin_lyase_fold/virulence"/>
</dbReference>
<evidence type="ECO:0000256" key="2">
    <source>
        <dbReference type="SAM" id="SignalP"/>
    </source>
</evidence>
<keyword evidence="6" id="KW-1185">Reference proteome</keyword>
<feature type="chain" id="PRO_5037479305" description="Gluconolaconase" evidence="2">
    <location>
        <begin position="21"/>
        <end position="998"/>
    </location>
</feature>
<dbReference type="GO" id="GO:0016787">
    <property type="term" value="F:hydrolase activity"/>
    <property type="evidence" value="ECO:0007669"/>
    <property type="project" value="UniProtKB-KW"/>
</dbReference>
<evidence type="ECO:0000313" key="5">
    <source>
        <dbReference type="EMBL" id="GGA79802.1"/>
    </source>
</evidence>
<evidence type="ECO:0008006" key="7">
    <source>
        <dbReference type="Google" id="ProtNLM"/>
    </source>
</evidence>
<feature type="domain" description="Rhamnogalacturonase A/B/Epimerase-like pectate lyase" evidence="4">
    <location>
        <begin position="390"/>
        <end position="582"/>
    </location>
</feature>
<dbReference type="Proteomes" id="UP000648801">
    <property type="component" value="Unassembled WGS sequence"/>
</dbReference>
<dbReference type="Pfam" id="PF12708">
    <property type="entry name" value="Pect-lyase_RHGA_epim"/>
    <property type="match status" value="2"/>
</dbReference>
<dbReference type="PROSITE" id="PS51257">
    <property type="entry name" value="PROKAR_LIPOPROTEIN"/>
    <property type="match status" value="1"/>
</dbReference>
<evidence type="ECO:0000256" key="1">
    <source>
        <dbReference type="ARBA" id="ARBA00022801"/>
    </source>
</evidence>
<keyword evidence="2" id="KW-0732">Signal</keyword>
<evidence type="ECO:0000259" key="3">
    <source>
        <dbReference type="Pfam" id="PF08450"/>
    </source>
</evidence>
<dbReference type="InterPro" id="IPR011042">
    <property type="entry name" value="6-blade_b-propeller_TolB-like"/>
</dbReference>
<proteinExistence type="predicted"/>
<comment type="caution">
    <text evidence="5">The sequence shown here is derived from an EMBL/GenBank/DDBJ whole genome shotgun (WGS) entry which is preliminary data.</text>
</comment>
<dbReference type="Gene3D" id="2.160.20.10">
    <property type="entry name" value="Single-stranded right-handed beta-helix, Pectin lyase-like"/>
    <property type="match status" value="2"/>
</dbReference>
<gene>
    <name evidence="5" type="ORF">GCM10011507_33800</name>
</gene>
<dbReference type="PANTHER" id="PTHR47572">
    <property type="entry name" value="LIPOPROTEIN-RELATED"/>
    <property type="match status" value="1"/>
</dbReference>
<dbReference type="AlphaFoldDB" id="A0A916S410"/>
<feature type="signal peptide" evidence="2">
    <location>
        <begin position="1"/>
        <end position="20"/>
    </location>
</feature>
<dbReference type="Pfam" id="PF08450">
    <property type="entry name" value="SGL"/>
    <property type="match status" value="1"/>
</dbReference>
<dbReference type="Gene3D" id="2.120.10.30">
    <property type="entry name" value="TolB, C-terminal domain"/>
    <property type="match status" value="2"/>
</dbReference>
<evidence type="ECO:0000313" key="6">
    <source>
        <dbReference type="Proteomes" id="UP000648801"/>
    </source>
</evidence>
<keyword evidence="1" id="KW-0378">Hydrolase</keyword>
<feature type="domain" description="SMP-30/Gluconolactonase/LRE-like region" evidence="3">
    <location>
        <begin position="891"/>
        <end position="979"/>
    </location>
</feature>